<keyword evidence="3" id="KW-1185">Reference proteome</keyword>
<dbReference type="Proteomes" id="UP000183760">
    <property type="component" value="Unassembled WGS sequence"/>
</dbReference>
<dbReference type="EMBL" id="FOIB01000014">
    <property type="protein sequence ID" value="SEU39819.1"/>
    <property type="molecule type" value="Genomic_DNA"/>
</dbReference>
<protein>
    <submittedName>
        <fullName evidence="1">Uncharacterized protein</fullName>
    </submittedName>
</protein>
<gene>
    <name evidence="1" type="ORF">MFU01_63860</name>
    <name evidence="2" type="ORF">SAMN05443572_114197</name>
</gene>
<accession>A0A511TAY7</accession>
<name>A0A511TAY7_MYXFU</name>
<sequence length="104" mass="11009">MVLAIDAGMTSVADTGSPSSQAFTVLIPRSLQGTVDGLTPKTRQALLSELFRMAALAHQERGLLPASAPYALNLDFDECHVTVEMDPSRARLTLAGLSRARALG</sequence>
<dbReference type="RefSeq" id="WP_245772639.1">
    <property type="nucleotide sequence ID" value="NZ_BJXR01000046.1"/>
</dbReference>
<organism evidence="1 4">
    <name type="scientific">Myxococcus fulvus</name>
    <dbReference type="NCBI Taxonomy" id="33"/>
    <lineage>
        <taxon>Bacteria</taxon>
        <taxon>Pseudomonadati</taxon>
        <taxon>Myxococcota</taxon>
        <taxon>Myxococcia</taxon>
        <taxon>Myxococcales</taxon>
        <taxon>Cystobacterineae</taxon>
        <taxon>Myxococcaceae</taxon>
        <taxon>Myxococcus</taxon>
    </lineage>
</organism>
<dbReference type="Proteomes" id="UP000321514">
    <property type="component" value="Unassembled WGS sequence"/>
</dbReference>
<evidence type="ECO:0000313" key="2">
    <source>
        <dbReference type="EMBL" id="SEU39819.1"/>
    </source>
</evidence>
<evidence type="ECO:0000313" key="1">
    <source>
        <dbReference type="EMBL" id="GEN11349.1"/>
    </source>
</evidence>
<comment type="caution">
    <text evidence="1">The sequence shown here is derived from an EMBL/GenBank/DDBJ whole genome shotgun (WGS) entry which is preliminary data.</text>
</comment>
<reference evidence="2 3" key="1">
    <citation type="submission" date="2016-10" db="EMBL/GenBank/DDBJ databases">
        <authorList>
            <person name="Varghese N."/>
            <person name="Submissions S."/>
        </authorList>
    </citation>
    <scope>NUCLEOTIDE SEQUENCE [LARGE SCALE GENOMIC DNA]</scope>
    <source>
        <strain evidence="2 3">DSM 16525</strain>
    </source>
</reference>
<dbReference type="AlphaFoldDB" id="A0A511TAY7"/>
<reference evidence="1 4" key="2">
    <citation type="submission" date="2019-07" db="EMBL/GenBank/DDBJ databases">
        <title>Whole genome shotgun sequence of Myxococcus fulvus NBRC 100333.</title>
        <authorList>
            <person name="Hosoyama A."/>
            <person name="Uohara A."/>
            <person name="Ohji S."/>
            <person name="Ichikawa N."/>
        </authorList>
    </citation>
    <scope>NUCLEOTIDE SEQUENCE [LARGE SCALE GENOMIC DNA]</scope>
    <source>
        <strain evidence="1 4">NBRC 100333</strain>
    </source>
</reference>
<evidence type="ECO:0000313" key="3">
    <source>
        <dbReference type="Proteomes" id="UP000183760"/>
    </source>
</evidence>
<evidence type="ECO:0000313" key="4">
    <source>
        <dbReference type="Proteomes" id="UP000321514"/>
    </source>
</evidence>
<proteinExistence type="predicted"/>
<dbReference type="EMBL" id="BJXR01000046">
    <property type="protein sequence ID" value="GEN11349.1"/>
    <property type="molecule type" value="Genomic_DNA"/>
</dbReference>